<dbReference type="InterPro" id="IPR025406">
    <property type="entry name" value="DUF4132"/>
</dbReference>
<keyword evidence="3" id="KW-1185">Reference proteome</keyword>
<gene>
    <name evidence="2" type="ORF">ACH47X_08480</name>
</gene>
<dbReference type="EMBL" id="JBIRYI010000004">
    <property type="protein sequence ID" value="MFI2486932.1"/>
    <property type="molecule type" value="Genomic_DNA"/>
</dbReference>
<protein>
    <submittedName>
        <fullName evidence="2">DUF4132 domain-containing protein</fullName>
    </submittedName>
</protein>
<dbReference type="Gene3D" id="1.25.10.10">
    <property type="entry name" value="Leucine-rich Repeat Variant"/>
    <property type="match status" value="1"/>
</dbReference>
<evidence type="ECO:0000313" key="2">
    <source>
        <dbReference type="EMBL" id="MFI2486932.1"/>
    </source>
</evidence>
<reference evidence="2 3" key="1">
    <citation type="submission" date="2024-10" db="EMBL/GenBank/DDBJ databases">
        <title>The Natural Products Discovery Center: Release of the First 8490 Sequenced Strains for Exploring Actinobacteria Biosynthetic Diversity.</title>
        <authorList>
            <person name="Kalkreuter E."/>
            <person name="Kautsar S.A."/>
            <person name="Yang D."/>
            <person name="Bader C.D."/>
            <person name="Teijaro C.N."/>
            <person name="Fluegel L."/>
            <person name="Davis C.M."/>
            <person name="Simpson J.R."/>
            <person name="Lauterbach L."/>
            <person name="Steele A.D."/>
            <person name="Gui C."/>
            <person name="Meng S."/>
            <person name="Li G."/>
            <person name="Viehrig K."/>
            <person name="Ye F."/>
            <person name="Su P."/>
            <person name="Kiefer A.F."/>
            <person name="Nichols A."/>
            <person name="Cepeda A.J."/>
            <person name="Yan W."/>
            <person name="Fan B."/>
            <person name="Jiang Y."/>
            <person name="Adhikari A."/>
            <person name="Zheng C.-J."/>
            <person name="Schuster L."/>
            <person name="Cowan T.M."/>
            <person name="Smanski M.J."/>
            <person name="Chevrette M.G."/>
            <person name="De Carvalho L.P.S."/>
            <person name="Shen B."/>
        </authorList>
    </citation>
    <scope>NUCLEOTIDE SEQUENCE [LARGE SCALE GENOMIC DNA]</scope>
    <source>
        <strain evidence="2 3">NPDC019481</strain>
    </source>
</reference>
<dbReference type="SUPFAM" id="SSF48371">
    <property type="entry name" value="ARM repeat"/>
    <property type="match status" value="1"/>
</dbReference>
<evidence type="ECO:0000313" key="3">
    <source>
        <dbReference type="Proteomes" id="UP001611580"/>
    </source>
</evidence>
<accession>A0ABW7XHF2</accession>
<dbReference type="RefSeq" id="WP_397403268.1">
    <property type="nucleotide sequence ID" value="NZ_JBIRYI010000004.1"/>
</dbReference>
<dbReference type="Proteomes" id="UP001611580">
    <property type="component" value="Unassembled WGS sequence"/>
</dbReference>
<dbReference type="InterPro" id="IPR004155">
    <property type="entry name" value="PBS_lyase_HEAT"/>
</dbReference>
<feature type="domain" description="DUF4132" evidence="1">
    <location>
        <begin position="991"/>
        <end position="1142"/>
    </location>
</feature>
<name>A0ABW7XHF2_9MICO</name>
<dbReference type="SMART" id="SM00567">
    <property type="entry name" value="EZ_HEAT"/>
    <property type="match status" value="2"/>
</dbReference>
<organism evidence="2 3">
    <name type="scientific">Promicromonospora kroppenstedtii</name>
    <dbReference type="NCBI Taxonomy" id="440482"/>
    <lineage>
        <taxon>Bacteria</taxon>
        <taxon>Bacillati</taxon>
        <taxon>Actinomycetota</taxon>
        <taxon>Actinomycetes</taxon>
        <taxon>Micrococcales</taxon>
        <taxon>Promicromonosporaceae</taxon>
        <taxon>Promicromonospora</taxon>
    </lineage>
</organism>
<dbReference type="InterPro" id="IPR011989">
    <property type="entry name" value="ARM-like"/>
</dbReference>
<sequence>MLQELMDRVRGGDETARGVADALAPLSLLGTGSYEDAVGYVLQGTTPEIVTSLASAGTGEIDKLLDEPGRSNYWSSWVSPDEEKKVAAHHKNWTKDKGINGRRRVYAVGAMPQVVRFGRVLAQITETVEIPGVPEWLSLLLHDVGHIGTPKRNRSGSGDQATRTRWTPSTFEEAAIEGGVPAEDAPRVVLMGIAHRSAKGRSWYSDAREGILKSLGFDEYVARHVGLLGDVVHTVGAAGKEEVLDRIGKRVSTQEAASDDFARIVAALAVDPAKGVRAAALKYLASLPDGQQVELLAPHLATAPSGRLAEAVTRLAALDGGIAACEAALLPLRDANGKIAGGQSARVKLLEQTVERSRALETPAEDVVIELPEWQPLPDVALDAAWLAQLRADIEKATVEARENLAEMKKRSSGNAKDWALRSAQSNLDRLQKITDKDLDALPGHLSGQTPVKGKYQASALVQWLTERRRDPFAGQGLMLHIRLQALTHRGNGNNNNLLWTLRGHLDELTDLRQLQEALERVQIPEPEELITELVLHRWWGQEEIPTTVSWPWFAERPQLLERTLQSGEGGSDRVGKALDVLRQFPVVPPLVLPNLTALALGAGKTHRITAQHVLEAHTGARPLAEQALADTKSEVRASAAAWLGRIGDAAAVPALRAALKKERREAARAALLSALETLGDDISADLAPEVLQAEATKGLKAKMPASLDWFPFEQLPEVRWAAGAGAGAGAGADAGAGDVVPRDVVRWWVVLATKLKSPSGEGLIARYVGLLDPASQAALGSFVLRAWVAQDTRNPSVEHSREYADQYAQSRWDNLQSSIKRYPEYYADQAGQTVEDFWKRLYREDQATYLGSATQEKGLLALTVGMPGSGLATTAQHYFTAHKGRRAQAEYLVRALAANGDRAAVQQLLAVSRRFKQRTVQETAGALAQDIADRNGWDGDQLADRTVQTAGFDDDGILRLDLGGPDGDDARVVTGRITESFTLELRNPAGKVVKALPAKRASDDDEVYAEAKRQLKESRAELKAVVALQTQRFAEAMVTGRTWTFADWREFVLGHPLMSRLAARLVWAAEVPGAGSGAGPVTFRPGDGGALIGVDDEDVTLPDDALVSLVHAATLGDDDETGAPAWRAHLGDYEITPLFDQGLGADAEDAAGALPDLPDTATVISTRRGWLSDSFTIRGRATKLGYSRSQAEDAGWFSAYRKEYPTLDLTVEIEFTGAFLPEENITAAVEHLVFRRTGTWDDRGRLAIKDVPKVLLAVSYRDYVHVAEGGAFDADWEKKSQY</sequence>
<comment type="caution">
    <text evidence="2">The sequence shown here is derived from an EMBL/GenBank/DDBJ whole genome shotgun (WGS) entry which is preliminary data.</text>
</comment>
<proteinExistence type="predicted"/>
<dbReference type="Pfam" id="PF13569">
    <property type="entry name" value="DUF4132"/>
    <property type="match status" value="1"/>
</dbReference>
<dbReference type="Pfam" id="PF13646">
    <property type="entry name" value="HEAT_2"/>
    <property type="match status" value="1"/>
</dbReference>
<evidence type="ECO:0000259" key="1">
    <source>
        <dbReference type="Pfam" id="PF13569"/>
    </source>
</evidence>
<dbReference type="InterPro" id="IPR016024">
    <property type="entry name" value="ARM-type_fold"/>
</dbReference>